<accession>A0A9N9GT32</accession>
<evidence type="ECO:0000313" key="10">
    <source>
        <dbReference type="EMBL" id="CAG8632582.1"/>
    </source>
</evidence>
<reference evidence="10" key="1">
    <citation type="submission" date="2021-06" db="EMBL/GenBank/DDBJ databases">
        <authorList>
            <person name="Kallberg Y."/>
            <person name="Tangrot J."/>
            <person name="Rosling A."/>
        </authorList>
    </citation>
    <scope>NUCLEOTIDE SEQUENCE</scope>
    <source>
        <strain evidence="10">FL130A</strain>
    </source>
</reference>
<dbReference type="SUPFAM" id="SSF69318">
    <property type="entry name" value="Integrin alpha N-terminal domain"/>
    <property type="match status" value="1"/>
</dbReference>
<keyword evidence="7" id="KW-0325">Glycoprotein</keyword>
<keyword evidence="6 8" id="KW-0472">Membrane</keyword>
<dbReference type="OrthoDB" id="10022113at2759"/>
<dbReference type="AlphaFoldDB" id="A0A9N9GT32"/>
<name>A0A9N9GT32_9GLOM</name>
<proteinExistence type="inferred from homology"/>
<protein>
    <submittedName>
        <fullName evidence="10">12385_t:CDS:1</fullName>
    </submittedName>
</protein>
<organism evidence="10 11">
    <name type="scientific">Ambispora leptoticha</name>
    <dbReference type="NCBI Taxonomy" id="144679"/>
    <lineage>
        <taxon>Eukaryota</taxon>
        <taxon>Fungi</taxon>
        <taxon>Fungi incertae sedis</taxon>
        <taxon>Mucoromycota</taxon>
        <taxon>Glomeromycotina</taxon>
        <taxon>Glomeromycetes</taxon>
        <taxon>Archaeosporales</taxon>
        <taxon>Ambisporaceae</taxon>
        <taxon>Ambispora</taxon>
    </lineage>
</organism>
<keyword evidence="5 8" id="KW-1133">Transmembrane helix</keyword>
<dbReference type="GO" id="GO:0005886">
    <property type="term" value="C:plasma membrane"/>
    <property type="evidence" value="ECO:0007669"/>
    <property type="project" value="TreeGrafter"/>
</dbReference>
<dbReference type="Proteomes" id="UP000789508">
    <property type="component" value="Unassembled WGS sequence"/>
</dbReference>
<gene>
    <name evidence="10" type="ORF">ALEPTO_LOCUS9418</name>
</gene>
<evidence type="ECO:0000313" key="11">
    <source>
        <dbReference type="Proteomes" id="UP000789508"/>
    </source>
</evidence>
<dbReference type="InterPro" id="IPR013517">
    <property type="entry name" value="FG-GAP"/>
</dbReference>
<sequence length="534" mass="59503">NWSFKKSDAQITITADKDPGFLITNILPGDFNYDGKLDVLVMGQKDPKNNADEEILMRVYLGNGNDAFDENYIKIPSAKTSQPIPFDYNGNMTTDLLGYMYENNDESGLFVWKNLYGPEVQTGDLFEVSPIALNETVTKMCKWAEPHSNAFVDLNDLFVTCQENSNSPVTFQIWTNSKQKGFEFSRAGYLPKGVGQISFADMDGDGTIDMVFPVCTNNQCQIHVTYNKQIPLCSKETSKNCRQSANLCVADDNFQFDLKADACLFILDSGFKGTLPVPIRIGDYNLDGYPDLLVISDSGHVSLLQSIPCNKADCRRTFSKVSTGAAILNSINKATTAAFLDLDEDGTFDIMVLESRSNSDSTARNVQMIHNNYFNDAFFKPFGVNYPGAAFKFTVLDTSGHKRANQVAQYSQAGYVSLQAPYSLFGLGRTNNYVEELFVGTTRNQTRHFSSFSGVIPNSQLIIVPYQPFGVDNPSTWSIKLYIHPGDWIPWVLLTLVSATGILAIVVFGLNWAEKREDELEKRKALHVINFDAL</sequence>
<feature type="domain" description="T-cell immunomodulatory protein TIP C2" evidence="9">
    <location>
        <begin position="381"/>
        <end position="482"/>
    </location>
</feature>
<dbReference type="PANTHER" id="PTHR13412">
    <property type="entry name" value="T-CELL IMMUNOMODULATORY PROTEIN HOMOLOG"/>
    <property type="match status" value="1"/>
</dbReference>
<dbReference type="InterPro" id="IPR024881">
    <property type="entry name" value="Tip"/>
</dbReference>
<dbReference type="InterPro" id="IPR057089">
    <property type="entry name" value="C2_TIP"/>
</dbReference>
<keyword evidence="3 8" id="KW-0812">Transmembrane</keyword>
<evidence type="ECO:0000256" key="2">
    <source>
        <dbReference type="ARBA" id="ARBA00006496"/>
    </source>
</evidence>
<dbReference type="Gene3D" id="2.130.10.130">
    <property type="entry name" value="Integrin alpha, N-terminal"/>
    <property type="match status" value="1"/>
</dbReference>
<dbReference type="PANTHER" id="PTHR13412:SF0">
    <property type="entry name" value="T-CELL IMMUNOMODULATORY PROTEIN"/>
    <property type="match status" value="1"/>
</dbReference>
<keyword evidence="11" id="KW-1185">Reference proteome</keyword>
<evidence type="ECO:0000256" key="3">
    <source>
        <dbReference type="ARBA" id="ARBA00022692"/>
    </source>
</evidence>
<dbReference type="InterPro" id="IPR028994">
    <property type="entry name" value="Integrin_alpha_N"/>
</dbReference>
<dbReference type="EMBL" id="CAJVPS010007179">
    <property type="protein sequence ID" value="CAG8632582.1"/>
    <property type="molecule type" value="Genomic_DNA"/>
</dbReference>
<evidence type="ECO:0000256" key="1">
    <source>
        <dbReference type="ARBA" id="ARBA00004479"/>
    </source>
</evidence>
<evidence type="ECO:0000256" key="4">
    <source>
        <dbReference type="ARBA" id="ARBA00022729"/>
    </source>
</evidence>
<dbReference type="Pfam" id="PF23122">
    <property type="entry name" value="C2_ITFG1"/>
    <property type="match status" value="1"/>
</dbReference>
<evidence type="ECO:0000256" key="5">
    <source>
        <dbReference type="ARBA" id="ARBA00022989"/>
    </source>
</evidence>
<comment type="subcellular location">
    <subcellularLocation>
        <location evidence="1">Membrane</location>
        <topology evidence="1">Single-pass type I membrane protein</topology>
    </subcellularLocation>
</comment>
<evidence type="ECO:0000256" key="6">
    <source>
        <dbReference type="ARBA" id="ARBA00023136"/>
    </source>
</evidence>
<feature type="non-terminal residue" evidence="10">
    <location>
        <position position="534"/>
    </location>
</feature>
<evidence type="ECO:0000259" key="9">
    <source>
        <dbReference type="Pfam" id="PF23122"/>
    </source>
</evidence>
<comment type="caution">
    <text evidence="10">The sequence shown here is derived from an EMBL/GenBank/DDBJ whole genome shotgun (WGS) entry which is preliminary data.</text>
</comment>
<feature type="transmembrane region" description="Helical" evidence="8">
    <location>
        <begin position="488"/>
        <end position="513"/>
    </location>
</feature>
<dbReference type="Pfam" id="PF13517">
    <property type="entry name" value="FG-GAP_3"/>
    <property type="match status" value="1"/>
</dbReference>
<comment type="similarity">
    <text evidence="2">Belongs to the TIP family.</text>
</comment>
<evidence type="ECO:0000256" key="8">
    <source>
        <dbReference type="SAM" id="Phobius"/>
    </source>
</evidence>
<evidence type="ECO:0000256" key="7">
    <source>
        <dbReference type="ARBA" id="ARBA00023180"/>
    </source>
</evidence>
<keyword evidence="4" id="KW-0732">Signal</keyword>